<protein>
    <submittedName>
        <fullName evidence="1">Uncharacterized protein</fullName>
    </submittedName>
</protein>
<dbReference type="EMBL" id="AMWG01000154">
    <property type="protein sequence ID" value="ELP30507.1"/>
    <property type="molecule type" value="Genomic_DNA"/>
</dbReference>
<comment type="caution">
    <text evidence="1">The sequence shown here is derived from an EMBL/GenBank/DDBJ whole genome shotgun (WGS) entry which is preliminary data.</text>
</comment>
<evidence type="ECO:0000313" key="2">
    <source>
        <dbReference type="Proteomes" id="UP000010959"/>
    </source>
</evidence>
<sequence length="46" mass="4990">MSRGPSKICVGERPPSPGTERRLSICETLQAVLRVHGIVLPSFASR</sequence>
<name>L7CA43_RHOBT</name>
<organism evidence="1 2">
    <name type="scientific">Rhodopirellula baltica SWK14</name>
    <dbReference type="NCBI Taxonomy" id="993516"/>
    <lineage>
        <taxon>Bacteria</taxon>
        <taxon>Pseudomonadati</taxon>
        <taxon>Planctomycetota</taxon>
        <taxon>Planctomycetia</taxon>
        <taxon>Pirellulales</taxon>
        <taxon>Pirellulaceae</taxon>
        <taxon>Rhodopirellula</taxon>
    </lineage>
</organism>
<gene>
    <name evidence="1" type="ORF">RBSWK_05563</name>
</gene>
<dbReference type="AlphaFoldDB" id="L7CA43"/>
<evidence type="ECO:0000313" key="1">
    <source>
        <dbReference type="EMBL" id="ELP30507.1"/>
    </source>
</evidence>
<proteinExistence type="predicted"/>
<accession>L7CA43</accession>
<reference evidence="1 2" key="1">
    <citation type="journal article" date="2013" name="Mar. Genomics">
        <title>Expression of sulfatases in Rhodopirellula baltica and the diversity of sulfatases in the genus Rhodopirellula.</title>
        <authorList>
            <person name="Wegner C.E."/>
            <person name="Richter-Heitmann T."/>
            <person name="Klindworth A."/>
            <person name="Klockow C."/>
            <person name="Richter M."/>
            <person name="Achstetter T."/>
            <person name="Glockner F.O."/>
            <person name="Harder J."/>
        </authorList>
    </citation>
    <scope>NUCLEOTIDE SEQUENCE [LARGE SCALE GENOMIC DNA]</scope>
    <source>
        <strain evidence="1 2">SWK14</strain>
    </source>
</reference>
<dbReference type="Proteomes" id="UP000010959">
    <property type="component" value="Unassembled WGS sequence"/>
</dbReference>